<evidence type="ECO:0000256" key="1">
    <source>
        <dbReference type="SAM" id="MobiDB-lite"/>
    </source>
</evidence>
<feature type="region of interest" description="Disordered" evidence="1">
    <location>
        <begin position="19"/>
        <end position="42"/>
    </location>
</feature>
<keyword evidence="3" id="KW-1185">Reference proteome</keyword>
<protein>
    <submittedName>
        <fullName evidence="2">Uncharacterized protein</fullName>
    </submittedName>
</protein>
<accession>A0ABR3NTP1</accession>
<comment type="caution">
    <text evidence="2">The sequence shown here is derived from an EMBL/GenBank/DDBJ whole genome shotgun (WGS) entry which is preliminary data.</text>
</comment>
<sequence>ASPPLITCSIWRTRATQTAARSLLKPEPHTDSQPWPGTKEQRQGFSPTILWCSLPSWPSLTGELTLTGAECSLFCRAGPGCVEEAGAN</sequence>
<reference evidence="2 3" key="1">
    <citation type="submission" date="2023-09" db="EMBL/GenBank/DDBJ databases">
        <authorList>
            <person name="Wang M."/>
        </authorList>
    </citation>
    <scope>NUCLEOTIDE SEQUENCE [LARGE SCALE GENOMIC DNA]</scope>
    <source>
        <strain evidence="2">GT-2023</strain>
        <tissue evidence="2">Liver</tissue>
    </source>
</reference>
<dbReference type="EMBL" id="JAYMGO010000002">
    <property type="protein sequence ID" value="KAL1280237.1"/>
    <property type="molecule type" value="Genomic_DNA"/>
</dbReference>
<feature type="non-terminal residue" evidence="2">
    <location>
        <position position="1"/>
    </location>
</feature>
<evidence type="ECO:0000313" key="2">
    <source>
        <dbReference type="EMBL" id="KAL1280237.1"/>
    </source>
</evidence>
<name>A0ABR3NTP1_9TELE</name>
<evidence type="ECO:0000313" key="3">
    <source>
        <dbReference type="Proteomes" id="UP001558613"/>
    </source>
</evidence>
<gene>
    <name evidence="2" type="ORF">QQF64_014837</name>
</gene>
<organism evidence="2 3">
    <name type="scientific">Cirrhinus molitorella</name>
    <name type="common">mud carp</name>
    <dbReference type="NCBI Taxonomy" id="172907"/>
    <lineage>
        <taxon>Eukaryota</taxon>
        <taxon>Metazoa</taxon>
        <taxon>Chordata</taxon>
        <taxon>Craniata</taxon>
        <taxon>Vertebrata</taxon>
        <taxon>Euteleostomi</taxon>
        <taxon>Actinopterygii</taxon>
        <taxon>Neopterygii</taxon>
        <taxon>Teleostei</taxon>
        <taxon>Ostariophysi</taxon>
        <taxon>Cypriniformes</taxon>
        <taxon>Cyprinidae</taxon>
        <taxon>Labeoninae</taxon>
        <taxon>Labeonini</taxon>
        <taxon>Cirrhinus</taxon>
    </lineage>
</organism>
<proteinExistence type="predicted"/>
<dbReference type="Proteomes" id="UP001558613">
    <property type="component" value="Unassembled WGS sequence"/>
</dbReference>